<protein>
    <submittedName>
        <fullName evidence="2">Predicted protein</fullName>
    </submittedName>
</protein>
<dbReference type="GeneID" id="6079177"/>
<name>B0DHM0_LACBS</name>
<proteinExistence type="predicted"/>
<gene>
    <name evidence="2" type="ORF">LACBIDRAFT_302421</name>
</gene>
<keyword evidence="3" id="KW-1185">Reference proteome</keyword>
<dbReference type="Proteomes" id="UP000001194">
    <property type="component" value="Unassembled WGS sequence"/>
</dbReference>
<evidence type="ECO:0000313" key="3">
    <source>
        <dbReference type="Proteomes" id="UP000001194"/>
    </source>
</evidence>
<reference evidence="2 3" key="1">
    <citation type="journal article" date="2008" name="Nature">
        <title>The genome of Laccaria bicolor provides insights into mycorrhizal symbiosis.</title>
        <authorList>
            <person name="Martin F."/>
            <person name="Aerts A."/>
            <person name="Ahren D."/>
            <person name="Brun A."/>
            <person name="Danchin E.G.J."/>
            <person name="Duchaussoy F."/>
            <person name="Gibon J."/>
            <person name="Kohler A."/>
            <person name="Lindquist E."/>
            <person name="Pereda V."/>
            <person name="Salamov A."/>
            <person name="Shapiro H.J."/>
            <person name="Wuyts J."/>
            <person name="Blaudez D."/>
            <person name="Buee M."/>
            <person name="Brokstein P."/>
            <person name="Canbaeck B."/>
            <person name="Cohen D."/>
            <person name="Courty P.E."/>
            <person name="Coutinho P.M."/>
            <person name="Delaruelle C."/>
            <person name="Detter J.C."/>
            <person name="Deveau A."/>
            <person name="DiFazio S."/>
            <person name="Duplessis S."/>
            <person name="Fraissinet-Tachet L."/>
            <person name="Lucic E."/>
            <person name="Frey-Klett P."/>
            <person name="Fourrey C."/>
            <person name="Feussner I."/>
            <person name="Gay G."/>
            <person name="Grimwood J."/>
            <person name="Hoegger P.J."/>
            <person name="Jain P."/>
            <person name="Kilaru S."/>
            <person name="Labbe J."/>
            <person name="Lin Y.C."/>
            <person name="Legue V."/>
            <person name="Le Tacon F."/>
            <person name="Marmeisse R."/>
            <person name="Melayah D."/>
            <person name="Montanini B."/>
            <person name="Muratet M."/>
            <person name="Nehls U."/>
            <person name="Niculita-Hirzel H."/>
            <person name="Oudot-Le Secq M.P."/>
            <person name="Peter M."/>
            <person name="Quesneville H."/>
            <person name="Rajashekar B."/>
            <person name="Reich M."/>
            <person name="Rouhier N."/>
            <person name="Schmutz J."/>
            <person name="Yin T."/>
            <person name="Chalot M."/>
            <person name="Henrissat B."/>
            <person name="Kuees U."/>
            <person name="Lucas S."/>
            <person name="Van de Peer Y."/>
            <person name="Podila G.K."/>
            <person name="Polle A."/>
            <person name="Pukkila P.J."/>
            <person name="Richardson P.M."/>
            <person name="Rouze P."/>
            <person name="Sanders I.R."/>
            <person name="Stajich J.E."/>
            <person name="Tunlid A."/>
            <person name="Tuskan G."/>
            <person name="Grigoriev I.V."/>
        </authorList>
    </citation>
    <scope>NUCLEOTIDE SEQUENCE [LARGE SCALE GENOMIC DNA]</scope>
    <source>
        <strain evidence="3">S238N-H82 / ATCC MYA-4686</strain>
    </source>
</reference>
<feature type="region of interest" description="Disordered" evidence="1">
    <location>
        <begin position="31"/>
        <end position="50"/>
    </location>
</feature>
<dbReference type="InParanoid" id="B0DHM0"/>
<sequence length="50" mass="5618">MKQPNVIAMIDLTVPAQETGKIVVPMKKSMNDRRDPEHALIINSDSEQEV</sequence>
<dbReference type="EMBL" id="DS547111">
    <property type="protein sequence ID" value="EDR05752.1"/>
    <property type="molecule type" value="Genomic_DNA"/>
</dbReference>
<evidence type="ECO:0000313" key="2">
    <source>
        <dbReference type="EMBL" id="EDR05752.1"/>
    </source>
</evidence>
<dbReference type="RefSeq" id="XP_001883428.1">
    <property type="nucleotide sequence ID" value="XM_001883393.1"/>
</dbReference>
<dbReference type="KEGG" id="lbc:LACBIDRAFT_302421"/>
<dbReference type="AlphaFoldDB" id="B0DHM0"/>
<accession>B0DHM0</accession>
<dbReference type="HOGENOM" id="CLU_3125301_0_0_1"/>
<evidence type="ECO:0000256" key="1">
    <source>
        <dbReference type="SAM" id="MobiDB-lite"/>
    </source>
</evidence>
<organism evidence="3">
    <name type="scientific">Laccaria bicolor (strain S238N-H82 / ATCC MYA-4686)</name>
    <name type="common">Bicoloured deceiver</name>
    <name type="synonym">Laccaria laccata var. bicolor</name>
    <dbReference type="NCBI Taxonomy" id="486041"/>
    <lineage>
        <taxon>Eukaryota</taxon>
        <taxon>Fungi</taxon>
        <taxon>Dikarya</taxon>
        <taxon>Basidiomycota</taxon>
        <taxon>Agaricomycotina</taxon>
        <taxon>Agaricomycetes</taxon>
        <taxon>Agaricomycetidae</taxon>
        <taxon>Agaricales</taxon>
        <taxon>Agaricineae</taxon>
        <taxon>Hydnangiaceae</taxon>
        <taxon>Laccaria</taxon>
    </lineage>
</organism>